<proteinExistence type="predicted"/>
<evidence type="ECO:0000313" key="2">
    <source>
        <dbReference type="Proteomes" id="UP001164726"/>
    </source>
</evidence>
<dbReference type="RefSeq" id="WP_275421530.1">
    <property type="nucleotide sequence ID" value="NZ_CP106877.1"/>
</dbReference>
<dbReference type="KEGG" id="fhl:OE105_04435"/>
<reference evidence="1" key="1">
    <citation type="submission" date="2022-09" db="EMBL/GenBank/DDBJ databases">
        <title>Complete Genomes of Fervidibacillus albus and Fervidibacillus halotolerans isolated from tidal flat sediments.</title>
        <authorList>
            <person name="Kwon K.K."/>
            <person name="Yang S.-H."/>
            <person name="Park M.J."/>
            <person name="Oh H.-M."/>
        </authorList>
    </citation>
    <scope>NUCLEOTIDE SEQUENCE</scope>
    <source>
        <strain evidence="1">MEBiC13594</strain>
    </source>
</reference>
<accession>A0A9E8RZI2</accession>
<sequence>MDAQELNKYIDAVFSIQTECRPLQDALKPEIAASQIEITAEQIARLLRF</sequence>
<dbReference type="EMBL" id="CP106877">
    <property type="protein sequence ID" value="WAA13368.1"/>
    <property type="molecule type" value="Genomic_DNA"/>
</dbReference>
<evidence type="ECO:0000313" key="1">
    <source>
        <dbReference type="EMBL" id="WAA13368.1"/>
    </source>
</evidence>
<keyword evidence="2" id="KW-1185">Reference proteome</keyword>
<dbReference type="Proteomes" id="UP001164726">
    <property type="component" value="Chromosome"/>
</dbReference>
<name>A0A9E8RZI2_9BACI</name>
<dbReference type="AlphaFoldDB" id="A0A9E8RZI2"/>
<protein>
    <submittedName>
        <fullName evidence="1">Uncharacterized protein</fullName>
    </submittedName>
</protein>
<organism evidence="1 2">
    <name type="scientific">Fervidibacillus halotolerans</name>
    <dbReference type="NCBI Taxonomy" id="2980027"/>
    <lineage>
        <taxon>Bacteria</taxon>
        <taxon>Bacillati</taxon>
        <taxon>Bacillota</taxon>
        <taxon>Bacilli</taxon>
        <taxon>Bacillales</taxon>
        <taxon>Bacillaceae</taxon>
        <taxon>Fervidibacillus</taxon>
    </lineage>
</organism>
<gene>
    <name evidence="1" type="ORF">OE105_04435</name>
</gene>